<keyword evidence="6" id="KW-1185">Reference proteome</keyword>
<comment type="caution">
    <text evidence="5">The sequence shown here is derived from an EMBL/GenBank/DDBJ whole genome shotgun (WGS) entry which is preliminary data.</text>
</comment>
<dbReference type="EMBL" id="SPHZ02000003">
    <property type="protein sequence ID" value="KAF0922802.1"/>
    <property type="molecule type" value="Genomic_DNA"/>
</dbReference>
<dbReference type="PANTHER" id="PTHR45614">
    <property type="entry name" value="MYB PROTEIN-RELATED"/>
    <property type="match status" value="1"/>
</dbReference>
<dbReference type="PANTHER" id="PTHR45614:SF249">
    <property type="entry name" value="OS03G0236300 PROTEIN"/>
    <property type="match status" value="1"/>
</dbReference>
<feature type="compositionally biased region" description="Low complexity" evidence="2">
    <location>
        <begin position="220"/>
        <end position="239"/>
    </location>
</feature>
<dbReference type="Pfam" id="PF00249">
    <property type="entry name" value="Myb_DNA-binding"/>
    <property type="match status" value="1"/>
</dbReference>
<sequence length="251" mass="27333">MDQKSRNGLAFLMACSRSTVQPRSMAGIWRVVQLQRQSVIPQLFRNRRGQASPPAMGVADDGSSQRCNRSTGATMSVAASGAGGSCSRSGGCCCCCINIYVNNNVQGVTNSVLVRSKRKEQEVPAPQQQEAVKNSKVGWSKEDDDLLRERVREHGDKGWRFISRMIPGHRSGKSCRNRWTQHLDPRVNAAQPFTADEDDRNVELQLVHSNRWATIAAFPAAPTTPSRTAGTPTSASASSGNGRRCASRCSL</sequence>
<evidence type="ECO:0000256" key="2">
    <source>
        <dbReference type="SAM" id="MobiDB-lite"/>
    </source>
</evidence>
<evidence type="ECO:0000259" key="4">
    <source>
        <dbReference type="PROSITE" id="PS51294"/>
    </source>
</evidence>
<feature type="domain" description="Myb-like" evidence="3">
    <location>
        <begin position="131"/>
        <end position="183"/>
    </location>
</feature>
<gene>
    <name evidence="5" type="ORF">E2562_002054</name>
</gene>
<dbReference type="InterPro" id="IPR017930">
    <property type="entry name" value="Myb_dom"/>
</dbReference>
<evidence type="ECO:0000313" key="5">
    <source>
        <dbReference type="EMBL" id="KAF0922802.1"/>
    </source>
</evidence>
<dbReference type="GO" id="GO:0000978">
    <property type="term" value="F:RNA polymerase II cis-regulatory region sequence-specific DNA binding"/>
    <property type="evidence" value="ECO:0007669"/>
    <property type="project" value="TreeGrafter"/>
</dbReference>
<name>A0A6G1EEG3_9ORYZ</name>
<dbReference type="PROSITE" id="PS51294">
    <property type="entry name" value="HTH_MYB"/>
    <property type="match status" value="1"/>
</dbReference>
<protein>
    <submittedName>
        <fullName evidence="5">Uncharacterized protein</fullName>
    </submittedName>
</protein>
<dbReference type="PROSITE" id="PS50090">
    <property type="entry name" value="MYB_LIKE"/>
    <property type="match status" value="1"/>
</dbReference>
<feature type="region of interest" description="Disordered" evidence="2">
    <location>
        <begin position="220"/>
        <end position="251"/>
    </location>
</feature>
<dbReference type="InterPro" id="IPR001005">
    <property type="entry name" value="SANT/Myb"/>
</dbReference>
<dbReference type="InterPro" id="IPR009057">
    <property type="entry name" value="Homeodomain-like_sf"/>
</dbReference>
<feature type="domain" description="HTH myb-type" evidence="4">
    <location>
        <begin position="139"/>
        <end position="187"/>
    </location>
</feature>
<dbReference type="GO" id="GO:0005634">
    <property type="term" value="C:nucleus"/>
    <property type="evidence" value="ECO:0007669"/>
    <property type="project" value="TreeGrafter"/>
</dbReference>
<reference evidence="5 6" key="1">
    <citation type="submission" date="2019-11" db="EMBL/GenBank/DDBJ databases">
        <title>Whole genome sequence of Oryza granulata.</title>
        <authorList>
            <person name="Li W."/>
        </authorList>
    </citation>
    <scope>NUCLEOTIDE SEQUENCE [LARGE SCALE GENOMIC DNA]</scope>
    <source>
        <strain evidence="6">cv. Menghai</strain>
        <tissue evidence="5">Leaf</tissue>
    </source>
</reference>
<keyword evidence="1" id="KW-0238">DNA-binding</keyword>
<feature type="region of interest" description="Disordered" evidence="2">
    <location>
        <begin position="48"/>
        <end position="67"/>
    </location>
</feature>
<dbReference type="CDD" id="cd00167">
    <property type="entry name" value="SANT"/>
    <property type="match status" value="1"/>
</dbReference>
<dbReference type="InterPro" id="IPR050560">
    <property type="entry name" value="MYB_TF"/>
</dbReference>
<dbReference type="AlphaFoldDB" id="A0A6G1EEG3"/>
<organism evidence="5 6">
    <name type="scientific">Oryza meyeriana var. granulata</name>
    <dbReference type="NCBI Taxonomy" id="110450"/>
    <lineage>
        <taxon>Eukaryota</taxon>
        <taxon>Viridiplantae</taxon>
        <taxon>Streptophyta</taxon>
        <taxon>Embryophyta</taxon>
        <taxon>Tracheophyta</taxon>
        <taxon>Spermatophyta</taxon>
        <taxon>Magnoliopsida</taxon>
        <taxon>Liliopsida</taxon>
        <taxon>Poales</taxon>
        <taxon>Poaceae</taxon>
        <taxon>BOP clade</taxon>
        <taxon>Oryzoideae</taxon>
        <taxon>Oryzeae</taxon>
        <taxon>Oryzinae</taxon>
        <taxon>Oryza</taxon>
        <taxon>Oryza meyeriana</taxon>
    </lineage>
</organism>
<dbReference type="SUPFAM" id="SSF46689">
    <property type="entry name" value="Homeodomain-like"/>
    <property type="match status" value="1"/>
</dbReference>
<accession>A0A6G1EEG3</accession>
<dbReference type="Gene3D" id="1.10.10.60">
    <property type="entry name" value="Homeodomain-like"/>
    <property type="match status" value="1"/>
</dbReference>
<proteinExistence type="predicted"/>
<evidence type="ECO:0000256" key="1">
    <source>
        <dbReference type="ARBA" id="ARBA00023125"/>
    </source>
</evidence>
<dbReference type="OrthoDB" id="2143914at2759"/>
<dbReference type="Proteomes" id="UP000479710">
    <property type="component" value="Unassembled WGS sequence"/>
</dbReference>
<dbReference type="SMART" id="SM00717">
    <property type="entry name" value="SANT"/>
    <property type="match status" value="1"/>
</dbReference>
<dbReference type="GO" id="GO:0000981">
    <property type="term" value="F:DNA-binding transcription factor activity, RNA polymerase II-specific"/>
    <property type="evidence" value="ECO:0007669"/>
    <property type="project" value="TreeGrafter"/>
</dbReference>
<evidence type="ECO:0000259" key="3">
    <source>
        <dbReference type="PROSITE" id="PS50090"/>
    </source>
</evidence>
<evidence type="ECO:0000313" key="6">
    <source>
        <dbReference type="Proteomes" id="UP000479710"/>
    </source>
</evidence>